<evidence type="ECO:0000313" key="3">
    <source>
        <dbReference type="EMBL" id="KKL50937.1"/>
    </source>
</evidence>
<protein>
    <recommendedName>
        <fullName evidence="2">Major facilitator superfamily (MFS) profile domain-containing protein</fullName>
    </recommendedName>
</protein>
<evidence type="ECO:0000259" key="2">
    <source>
        <dbReference type="PROSITE" id="PS50850"/>
    </source>
</evidence>
<feature type="transmembrane region" description="Helical" evidence="1">
    <location>
        <begin position="35"/>
        <end position="57"/>
    </location>
</feature>
<dbReference type="EMBL" id="LAZR01032422">
    <property type="protein sequence ID" value="KKL50937.1"/>
    <property type="molecule type" value="Genomic_DNA"/>
</dbReference>
<dbReference type="SUPFAM" id="SSF103473">
    <property type="entry name" value="MFS general substrate transporter"/>
    <property type="match status" value="1"/>
</dbReference>
<accession>A0A0F9FIJ9</accession>
<sequence>MGSVMALMTMAHSMGMFAGSILAGLVMDIFQLRQAFFLGSLIMGFGVCFFTICIYAPKPNGLTHGIKM</sequence>
<dbReference type="InterPro" id="IPR036259">
    <property type="entry name" value="MFS_trans_sf"/>
</dbReference>
<dbReference type="AlphaFoldDB" id="A0A0F9FIJ9"/>
<evidence type="ECO:0000256" key="1">
    <source>
        <dbReference type="SAM" id="Phobius"/>
    </source>
</evidence>
<comment type="caution">
    <text evidence="3">The sequence shown here is derived from an EMBL/GenBank/DDBJ whole genome shotgun (WGS) entry which is preliminary data.</text>
</comment>
<dbReference type="GO" id="GO:0022857">
    <property type="term" value="F:transmembrane transporter activity"/>
    <property type="evidence" value="ECO:0007669"/>
    <property type="project" value="InterPro"/>
</dbReference>
<feature type="domain" description="Major facilitator superfamily (MFS) profile" evidence="2">
    <location>
        <begin position="1"/>
        <end position="68"/>
    </location>
</feature>
<keyword evidence="1" id="KW-1133">Transmembrane helix</keyword>
<keyword evidence="1" id="KW-0472">Membrane</keyword>
<organism evidence="3">
    <name type="scientific">marine sediment metagenome</name>
    <dbReference type="NCBI Taxonomy" id="412755"/>
    <lineage>
        <taxon>unclassified sequences</taxon>
        <taxon>metagenomes</taxon>
        <taxon>ecological metagenomes</taxon>
    </lineage>
</organism>
<gene>
    <name evidence="3" type="ORF">LCGC14_2300510</name>
</gene>
<keyword evidence="1" id="KW-0812">Transmembrane</keyword>
<feature type="transmembrane region" description="Helical" evidence="1">
    <location>
        <begin position="6"/>
        <end position="26"/>
    </location>
</feature>
<dbReference type="InterPro" id="IPR020846">
    <property type="entry name" value="MFS_dom"/>
</dbReference>
<reference evidence="3" key="1">
    <citation type="journal article" date="2015" name="Nature">
        <title>Complex archaea that bridge the gap between prokaryotes and eukaryotes.</title>
        <authorList>
            <person name="Spang A."/>
            <person name="Saw J.H."/>
            <person name="Jorgensen S.L."/>
            <person name="Zaremba-Niedzwiedzka K."/>
            <person name="Martijn J."/>
            <person name="Lind A.E."/>
            <person name="van Eijk R."/>
            <person name="Schleper C."/>
            <person name="Guy L."/>
            <person name="Ettema T.J."/>
        </authorList>
    </citation>
    <scope>NUCLEOTIDE SEQUENCE</scope>
</reference>
<dbReference type="PROSITE" id="PS50850">
    <property type="entry name" value="MFS"/>
    <property type="match status" value="1"/>
</dbReference>
<dbReference type="Gene3D" id="1.20.1250.20">
    <property type="entry name" value="MFS general substrate transporter like domains"/>
    <property type="match status" value="1"/>
</dbReference>
<proteinExistence type="predicted"/>
<name>A0A0F9FIJ9_9ZZZZ</name>